<sequence>MKSEINKFRNFETWVRNELMKTHRSNFEKKDFILKNGTEVPYKNLLAAAKELEQGTIPLFYVVFGKKYLDQYFYLNDMEKNLREAITELIEHFAKAICLCYPDRNLSPKGIQSKIQYRLVRLVYKV</sequence>
<proteinExistence type="predicted"/>
<dbReference type="AlphaFoldDB" id="A0A1Y3BQ45"/>
<keyword evidence="2" id="KW-1185">Reference proteome</keyword>
<gene>
    <name evidence="1" type="ORF">BLA29_001948</name>
</gene>
<accession>A0A1Y3BQ45</accession>
<evidence type="ECO:0000313" key="2">
    <source>
        <dbReference type="Proteomes" id="UP000194236"/>
    </source>
</evidence>
<reference evidence="1 2" key="1">
    <citation type="submission" date="2017-03" db="EMBL/GenBank/DDBJ databases">
        <title>Genome Survey of Euroglyphus maynei.</title>
        <authorList>
            <person name="Arlian L.G."/>
            <person name="Morgan M.S."/>
            <person name="Rider S.D."/>
        </authorList>
    </citation>
    <scope>NUCLEOTIDE SEQUENCE [LARGE SCALE GENOMIC DNA]</scope>
    <source>
        <strain evidence="1">Arlian Lab</strain>
        <tissue evidence="1">Whole body</tissue>
    </source>
</reference>
<dbReference type="Proteomes" id="UP000194236">
    <property type="component" value="Unassembled WGS sequence"/>
</dbReference>
<protein>
    <submittedName>
        <fullName evidence="1">Uncharacterized protein</fullName>
    </submittedName>
</protein>
<name>A0A1Y3BQ45_EURMA</name>
<evidence type="ECO:0000313" key="1">
    <source>
        <dbReference type="EMBL" id="OTF83089.1"/>
    </source>
</evidence>
<dbReference type="EMBL" id="MUJZ01005219">
    <property type="protein sequence ID" value="OTF83089.1"/>
    <property type="molecule type" value="Genomic_DNA"/>
</dbReference>
<comment type="caution">
    <text evidence="1">The sequence shown here is derived from an EMBL/GenBank/DDBJ whole genome shotgun (WGS) entry which is preliminary data.</text>
</comment>
<organism evidence="1 2">
    <name type="scientific">Euroglyphus maynei</name>
    <name type="common">Mayne's house dust mite</name>
    <dbReference type="NCBI Taxonomy" id="6958"/>
    <lineage>
        <taxon>Eukaryota</taxon>
        <taxon>Metazoa</taxon>
        <taxon>Ecdysozoa</taxon>
        <taxon>Arthropoda</taxon>
        <taxon>Chelicerata</taxon>
        <taxon>Arachnida</taxon>
        <taxon>Acari</taxon>
        <taxon>Acariformes</taxon>
        <taxon>Sarcoptiformes</taxon>
        <taxon>Astigmata</taxon>
        <taxon>Psoroptidia</taxon>
        <taxon>Analgoidea</taxon>
        <taxon>Pyroglyphidae</taxon>
        <taxon>Pyroglyphinae</taxon>
        <taxon>Euroglyphus</taxon>
    </lineage>
</organism>